<dbReference type="OrthoDB" id="419239at2"/>
<evidence type="ECO:0000313" key="4">
    <source>
        <dbReference type="Proteomes" id="UP000239001"/>
    </source>
</evidence>
<comment type="caution">
    <text evidence="3">The sequence shown here is derived from an EMBL/GenBank/DDBJ whole genome shotgun (WGS) entry which is preliminary data.</text>
</comment>
<keyword evidence="4" id="KW-1185">Reference proteome</keyword>
<dbReference type="RefSeq" id="WP_106457623.1">
    <property type="nucleotide sequence ID" value="NZ_PXOH01000016.1"/>
</dbReference>
<reference evidence="3 4" key="2">
    <citation type="submission" date="2018-03" db="EMBL/GenBank/DDBJ databases">
        <authorList>
            <person name="Keele B.F."/>
        </authorList>
    </citation>
    <scope>NUCLEOTIDE SEQUENCE [LARGE SCALE GENOMIC DNA]</scope>
    <source>
        <strain evidence="3 4">CCALA 016</strain>
    </source>
</reference>
<proteinExistence type="predicted"/>
<feature type="region of interest" description="Disordered" evidence="2">
    <location>
        <begin position="206"/>
        <end position="229"/>
    </location>
</feature>
<sequence>MLAVLGDYLKHLNCEIESYEQLIAQKREEAQKLAQLQGQVVEALGILKNVVDELKTVDPEAIITIQTAAFEIFKNQDHNGKLSTLLPDVASTNTIESTTNEDSSVDTNSSEASLAEVENETNHEESHCIRLSENVVYDPQKAIVYAGINAYNRAKAWGDWLCFNHTVGTRFEITNHSRFQGYNYDLTIFGMESEDIQRLADSDLTKHPDTAENASWQPPKRQPQVLSPRPRVCQPGDLAVGDIARKDDGREYRVVSVSDDGSVVNVLNEDEMEMAFSVGTLYLVKKHESKVDEEAVSTLETTKNSKTDTSNLEIGSLVIIHSSRYQGKYEGKEGFIATEPSLFGVKVNLGMGEPIFFLKDEVFLSEPTSV</sequence>
<organism evidence="3 4">
    <name type="scientific">Aphanothece hegewaldii CCALA 016</name>
    <dbReference type="NCBI Taxonomy" id="2107694"/>
    <lineage>
        <taxon>Bacteria</taxon>
        <taxon>Bacillati</taxon>
        <taxon>Cyanobacteriota</taxon>
        <taxon>Cyanophyceae</taxon>
        <taxon>Oscillatoriophycideae</taxon>
        <taxon>Chroococcales</taxon>
        <taxon>Aphanothecaceae</taxon>
        <taxon>Aphanothece</taxon>
    </lineage>
</organism>
<dbReference type="Proteomes" id="UP000239001">
    <property type="component" value="Unassembled WGS sequence"/>
</dbReference>
<feature type="coiled-coil region" evidence="1">
    <location>
        <begin position="9"/>
        <end position="39"/>
    </location>
</feature>
<feature type="compositionally biased region" description="Polar residues" evidence="2">
    <location>
        <begin position="96"/>
        <end position="112"/>
    </location>
</feature>
<evidence type="ECO:0000256" key="1">
    <source>
        <dbReference type="SAM" id="Coils"/>
    </source>
</evidence>
<keyword evidence="1" id="KW-0175">Coiled coil</keyword>
<feature type="region of interest" description="Disordered" evidence="2">
    <location>
        <begin position="96"/>
        <end position="125"/>
    </location>
</feature>
<accession>A0A2T1LVU3</accession>
<reference evidence="3 4" key="1">
    <citation type="submission" date="2018-03" db="EMBL/GenBank/DDBJ databases">
        <title>The ancient ancestry and fast evolution of plastids.</title>
        <authorList>
            <person name="Moore K.R."/>
            <person name="Magnabosco C."/>
            <person name="Momper L."/>
            <person name="Gold D.A."/>
            <person name="Bosak T."/>
            <person name="Fournier G.P."/>
        </authorList>
    </citation>
    <scope>NUCLEOTIDE SEQUENCE [LARGE SCALE GENOMIC DNA]</scope>
    <source>
        <strain evidence="3 4">CCALA 016</strain>
    </source>
</reference>
<gene>
    <name evidence="3" type="ORF">C7H19_14610</name>
</gene>
<dbReference type="AlphaFoldDB" id="A0A2T1LVU3"/>
<evidence type="ECO:0000313" key="3">
    <source>
        <dbReference type="EMBL" id="PSF35976.1"/>
    </source>
</evidence>
<evidence type="ECO:0000256" key="2">
    <source>
        <dbReference type="SAM" id="MobiDB-lite"/>
    </source>
</evidence>
<name>A0A2T1LVU3_9CHRO</name>
<dbReference type="EMBL" id="PXOH01000016">
    <property type="protein sequence ID" value="PSF35976.1"/>
    <property type="molecule type" value="Genomic_DNA"/>
</dbReference>
<protein>
    <submittedName>
        <fullName evidence="3">Uncharacterized protein</fullName>
    </submittedName>
</protein>